<feature type="signal peptide" evidence="3">
    <location>
        <begin position="1"/>
        <end position="19"/>
    </location>
</feature>
<evidence type="ECO:0000313" key="4">
    <source>
        <dbReference type="EMBL" id="CDI76026.1"/>
    </source>
</evidence>
<dbReference type="GeneID" id="25268077"/>
<feature type="chain" id="PRO_5004670267" description="Transmembrane protein" evidence="3">
    <location>
        <begin position="20"/>
        <end position="677"/>
    </location>
</feature>
<dbReference type="RefSeq" id="XP_013253322.1">
    <property type="nucleotide sequence ID" value="XM_013397868.1"/>
</dbReference>
<gene>
    <name evidence="4" type="ORF">EAH_00000070</name>
</gene>
<organism evidence="4 5">
    <name type="scientific">Eimeria acervulina</name>
    <name type="common">Coccidian parasite</name>
    <dbReference type="NCBI Taxonomy" id="5801"/>
    <lineage>
        <taxon>Eukaryota</taxon>
        <taxon>Sar</taxon>
        <taxon>Alveolata</taxon>
        <taxon>Apicomplexa</taxon>
        <taxon>Conoidasida</taxon>
        <taxon>Coccidia</taxon>
        <taxon>Eucoccidiorida</taxon>
        <taxon>Eimeriorina</taxon>
        <taxon>Eimeriidae</taxon>
        <taxon>Eimeria</taxon>
    </lineage>
</organism>
<protein>
    <recommendedName>
        <fullName evidence="6">Transmembrane protein</fullName>
    </recommendedName>
</protein>
<evidence type="ECO:0008006" key="6">
    <source>
        <dbReference type="Google" id="ProtNLM"/>
    </source>
</evidence>
<dbReference type="OrthoDB" id="347442at2759"/>
<reference evidence="4" key="1">
    <citation type="submission" date="2013-10" db="EMBL/GenBank/DDBJ databases">
        <title>Genomic analysis of the causative agents of coccidiosis in chickens.</title>
        <authorList>
            <person name="Reid A.J."/>
            <person name="Blake D."/>
            <person name="Billington K."/>
            <person name="Browne H."/>
            <person name="Dunn M."/>
            <person name="Hung S."/>
            <person name="Kawahara F."/>
            <person name="Miranda-Saavedra D."/>
            <person name="Mourier T."/>
            <person name="Nagra H."/>
            <person name="Otto T.D."/>
            <person name="Rawlings N."/>
            <person name="Sanchez A."/>
            <person name="Sanders M."/>
            <person name="Subramaniam C."/>
            <person name="Tay Y."/>
            <person name="Dear P."/>
            <person name="Doerig C."/>
            <person name="Gruber A."/>
            <person name="Parkinson J."/>
            <person name="Shirley M."/>
            <person name="Wan K.L."/>
            <person name="Berriman M."/>
            <person name="Tomley F."/>
            <person name="Pain A."/>
        </authorList>
    </citation>
    <scope>NUCLEOTIDE SEQUENCE</scope>
    <source>
        <strain evidence="4">Houghton</strain>
    </source>
</reference>
<keyword evidence="2" id="KW-1133">Transmembrane helix</keyword>
<evidence type="ECO:0000256" key="3">
    <source>
        <dbReference type="SAM" id="SignalP"/>
    </source>
</evidence>
<dbReference type="EMBL" id="HG670307">
    <property type="protein sequence ID" value="CDI76026.1"/>
    <property type="molecule type" value="Genomic_DNA"/>
</dbReference>
<reference evidence="4" key="2">
    <citation type="submission" date="2013-10" db="EMBL/GenBank/DDBJ databases">
        <authorList>
            <person name="Aslett M."/>
        </authorList>
    </citation>
    <scope>NUCLEOTIDE SEQUENCE</scope>
    <source>
        <strain evidence="4">Houghton</strain>
    </source>
</reference>
<feature type="region of interest" description="Disordered" evidence="1">
    <location>
        <begin position="653"/>
        <end position="677"/>
    </location>
</feature>
<evidence type="ECO:0000313" key="5">
    <source>
        <dbReference type="Proteomes" id="UP000018050"/>
    </source>
</evidence>
<feature type="region of interest" description="Disordered" evidence="1">
    <location>
        <begin position="391"/>
        <end position="418"/>
    </location>
</feature>
<keyword evidence="5" id="KW-1185">Reference proteome</keyword>
<dbReference type="AlphaFoldDB" id="U6G728"/>
<keyword evidence="2" id="KW-0472">Membrane</keyword>
<name>U6G728_EIMAC</name>
<keyword evidence="3" id="KW-0732">Signal</keyword>
<dbReference type="VEuPathDB" id="ToxoDB:EAH_00000070"/>
<proteinExistence type="predicted"/>
<dbReference type="OMA" id="CLLIFAW"/>
<evidence type="ECO:0000256" key="1">
    <source>
        <dbReference type="SAM" id="MobiDB-lite"/>
    </source>
</evidence>
<feature type="transmembrane region" description="Helical" evidence="2">
    <location>
        <begin position="462"/>
        <end position="483"/>
    </location>
</feature>
<accession>U6G728</accession>
<keyword evidence="2" id="KW-0812">Transmembrane</keyword>
<dbReference type="Proteomes" id="UP000018050">
    <property type="component" value="Unassembled WGS sequence"/>
</dbReference>
<evidence type="ECO:0000256" key="2">
    <source>
        <dbReference type="SAM" id="Phobius"/>
    </source>
</evidence>
<sequence>MPTCLLILLIFLQPFLGLCQSKGPTTHTYASVAHSEAEVNAGADAGSASKDSSVGSLEQAGAGAHLWEATCGSYKSITLRFPELHASATYDLRQVVQGAPPTGWACKASEPLFELEEYPPFFRTVLSLMVGPTKDTTEKTKSNKLHKHKNKHVFFAFNPCRLLPHSCHGSRGRLFKFAAKLKKPHDPQEEMERLLAEFLKVSSPSSSKAVRTADKAEEEADTTECLQNVLSTNTTLLYSHRPENMQQHPDSNGIGGLWSEPEITDDPTSWEPLNPSDPFEGLQAHMHHVHIFCPESSLHTHVILKCPWGASPGIGAAAENGNPASATKFDLCEHPDPCRFNMVMTTPAACPTLIDYSGSAAAAAPSVAAAALPSGKTQLMNTNADMKEKANAFPASNDGQPTAKRDSRLPTPAASGAAKNDLSFISSEQQSSRASVVPHTSRGAQAEVRGNQVGLWQQLQQLLLLLLRVSLCLLIFAWIIYVIRDWTETKMQYADLPEEGKSEEDAMAAAGNLNSYDSCVKALAGASCAPVAEADSRGFQLAAKYREPPASVGARGEDVAFTGAGAAKAPRRELRGLYSSPGRRFVSVWLPQTVGFAARQAVAFSEGAVSACRKLTRAFMERRGAAKEFAQSDTAGSGTPWDWTDTVEFNDTDTYNTSTDSPSRDALRGLSGYETIS</sequence>